<dbReference type="EMBL" id="CM034406">
    <property type="protein sequence ID" value="KAJ0173164.1"/>
    <property type="molecule type" value="Genomic_DNA"/>
</dbReference>
<keyword evidence="2" id="KW-1185">Reference proteome</keyword>
<reference evidence="1 2" key="1">
    <citation type="journal article" date="2021" name="Front. Genet.">
        <title>Chromosome-Level Genome Assembly Reveals Significant Gene Expansion in the Toll and IMD Signaling Pathways of Dendrolimus kikuchii.</title>
        <authorList>
            <person name="Zhou J."/>
            <person name="Wu P."/>
            <person name="Xiong Z."/>
            <person name="Liu N."/>
            <person name="Zhao N."/>
            <person name="Ji M."/>
            <person name="Qiu Y."/>
            <person name="Yang B."/>
        </authorList>
    </citation>
    <scope>NUCLEOTIDE SEQUENCE [LARGE SCALE GENOMIC DNA]</scope>
    <source>
        <strain evidence="1">Ann1</strain>
    </source>
</reference>
<protein>
    <submittedName>
        <fullName evidence="1">Uncharacterized protein</fullName>
    </submittedName>
</protein>
<evidence type="ECO:0000313" key="2">
    <source>
        <dbReference type="Proteomes" id="UP000824533"/>
    </source>
</evidence>
<gene>
    <name evidence="1" type="ORF">K1T71_011340</name>
</gene>
<evidence type="ECO:0000313" key="1">
    <source>
        <dbReference type="EMBL" id="KAJ0173164.1"/>
    </source>
</evidence>
<sequence length="132" mass="14929">MSFIGKEYKFVKQENFDGFLKSAGVPEDKIERILQFQPSQTLLKDGDTYTYVNVTPRGKKETQFKLGVEFDDVIGSDTAVKSTYTIDGNTVTQVAKSKDGTATFKREYNGDDLVVTITNDRWDGVAKRYYKA</sequence>
<proteinExistence type="predicted"/>
<name>A0ACC1CNH0_9NEOP</name>
<accession>A0ACC1CNH0</accession>
<organism evidence="1 2">
    <name type="scientific">Dendrolimus kikuchii</name>
    <dbReference type="NCBI Taxonomy" id="765133"/>
    <lineage>
        <taxon>Eukaryota</taxon>
        <taxon>Metazoa</taxon>
        <taxon>Ecdysozoa</taxon>
        <taxon>Arthropoda</taxon>
        <taxon>Hexapoda</taxon>
        <taxon>Insecta</taxon>
        <taxon>Pterygota</taxon>
        <taxon>Neoptera</taxon>
        <taxon>Endopterygota</taxon>
        <taxon>Lepidoptera</taxon>
        <taxon>Glossata</taxon>
        <taxon>Ditrysia</taxon>
        <taxon>Bombycoidea</taxon>
        <taxon>Lasiocampidae</taxon>
        <taxon>Dendrolimus</taxon>
    </lineage>
</organism>
<comment type="caution">
    <text evidence="1">The sequence shown here is derived from an EMBL/GenBank/DDBJ whole genome shotgun (WGS) entry which is preliminary data.</text>
</comment>
<dbReference type="Proteomes" id="UP000824533">
    <property type="component" value="Linkage Group LG20"/>
</dbReference>